<organism evidence="1 2">
    <name type="scientific">Cellulomonas shaoxiangyii</name>
    <dbReference type="NCBI Taxonomy" id="2566013"/>
    <lineage>
        <taxon>Bacteria</taxon>
        <taxon>Bacillati</taxon>
        <taxon>Actinomycetota</taxon>
        <taxon>Actinomycetes</taxon>
        <taxon>Micrococcales</taxon>
        <taxon>Cellulomonadaceae</taxon>
        <taxon>Cellulomonas</taxon>
    </lineage>
</organism>
<evidence type="ECO:0000313" key="1">
    <source>
        <dbReference type="EMBL" id="QCB95013.1"/>
    </source>
</evidence>
<sequence>MTAPGTTTPATAAPPAVVGDVAEVVPTRVGPVLRLAATDRIANADPAMYLECRQRQALSYLRAVTASADLLKYRALGSTAEFHRHCAIQQQPRWTMSQDLCGPEDLAALGYEVQLLGHADLGLLPRLRELVQAGQPVTFYAPAEDVGYWADLLRRRGRPDGGGRGAHGVLVCGVSLDGEWLVTPDTTDEGPEFRTELLSVAGLRVAAAADPEGWFVDALSLRRAAPAQPDVFADRYREMVTGLQDGFEAYEALPQLLAADRARRPDLDQQVASTDLLRMLAGSRGLFSQFVRNTSHSGPAVATYRALGVSLSRLLGRAMGYVAGDGPADLGSWRRDLRTLRTAEVTGLRRLKDELAAGPVSVALPAERDRPTPPQPH</sequence>
<dbReference type="Proteomes" id="UP000296469">
    <property type="component" value="Chromosome"/>
</dbReference>
<dbReference type="OrthoDB" id="4051399at2"/>
<dbReference type="RefSeq" id="WP_135972143.1">
    <property type="nucleotide sequence ID" value="NZ_CP039291.1"/>
</dbReference>
<gene>
    <name evidence="1" type="ORF">E5225_17035</name>
</gene>
<dbReference type="KEGG" id="celz:E5225_17035"/>
<name>A0A4P7SQH2_9CELL</name>
<evidence type="ECO:0008006" key="3">
    <source>
        <dbReference type="Google" id="ProtNLM"/>
    </source>
</evidence>
<keyword evidence="2" id="KW-1185">Reference proteome</keyword>
<reference evidence="1 2" key="1">
    <citation type="submission" date="2019-04" db="EMBL/GenBank/DDBJ databases">
        <title>Isolation and identification of Cellulomonas shaoxiangyii sp. Nov. isolated from feces of the Tibetan antelopes (Pantholops hodgsonii) in the Qinghai-Tibet plateau of China.</title>
        <authorList>
            <person name="Tian Z."/>
        </authorList>
    </citation>
    <scope>NUCLEOTIDE SEQUENCE [LARGE SCALE GENOMIC DNA]</scope>
    <source>
        <strain evidence="1 2">Z28</strain>
    </source>
</reference>
<accession>A0A4P7SQH2</accession>
<evidence type="ECO:0000313" key="2">
    <source>
        <dbReference type="Proteomes" id="UP000296469"/>
    </source>
</evidence>
<proteinExistence type="predicted"/>
<dbReference type="AlphaFoldDB" id="A0A4P7SQH2"/>
<protein>
    <recommendedName>
        <fullName evidence="3">DUF4872 domain-containing protein</fullName>
    </recommendedName>
</protein>
<dbReference type="EMBL" id="CP039291">
    <property type="protein sequence ID" value="QCB95013.1"/>
    <property type="molecule type" value="Genomic_DNA"/>
</dbReference>